<gene>
    <name evidence="2" type="ORF">BSU04_21270</name>
</gene>
<dbReference type="Gene3D" id="3.40.470.10">
    <property type="entry name" value="Uracil-DNA glycosylase-like domain"/>
    <property type="match status" value="1"/>
</dbReference>
<dbReference type="InterPro" id="IPR005122">
    <property type="entry name" value="Uracil-DNA_glycosylase-like"/>
</dbReference>
<dbReference type="InterPro" id="IPR036895">
    <property type="entry name" value="Uracil-DNA_glycosylase-like_sf"/>
</dbReference>
<comment type="caution">
    <text evidence="2">The sequence shown here is derived from an EMBL/GenBank/DDBJ whole genome shotgun (WGS) entry which is preliminary data.</text>
</comment>
<feature type="domain" description="Uracil-DNA glycosylase-like" evidence="1">
    <location>
        <begin position="56"/>
        <end position="183"/>
    </location>
</feature>
<dbReference type="AlphaFoldDB" id="A0A226X0A6"/>
<dbReference type="CDD" id="cd10035">
    <property type="entry name" value="UDG_like"/>
    <property type="match status" value="1"/>
</dbReference>
<organism evidence="2 3">
    <name type="scientific">Caballeronia sordidicola</name>
    <name type="common">Burkholderia sordidicola</name>
    <dbReference type="NCBI Taxonomy" id="196367"/>
    <lineage>
        <taxon>Bacteria</taxon>
        <taxon>Pseudomonadati</taxon>
        <taxon>Pseudomonadota</taxon>
        <taxon>Betaproteobacteria</taxon>
        <taxon>Burkholderiales</taxon>
        <taxon>Burkholderiaceae</taxon>
        <taxon>Caballeronia</taxon>
    </lineage>
</organism>
<proteinExistence type="predicted"/>
<evidence type="ECO:0000313" key="3">
    <source>
        <dbReference type="Proteomes" id="UP000214720"/>
    </source>
</evidence>
<dbReference type="RefSeq" id="WP_256983101.1">
    <property type="nucleotide sequence ID" value="NZ_MTHB01000123.1"/>
</dbReference>
<evidence type="ECO:0000259" key="1">
    <source>
        <dbReference type="Pfam" id="PF03167"/>
    </source>
</evidence>
<accession>A0A226X0A6</accession>
<dbReference type="EMBL" id="MTHB01000123">
    <property type="protein sequence ID" value="OXC76549.1"/>
    <property type="molecule type" value="Genomic_DNA"/>
</dbReference>
<dbReference type="Proteomes" id="UP000214720">
    <property type="component" value="Unassembled WGS sequence"/>
</dbReference>
<name>A0A226X0A6_CABSO</name>
<sequence>MASSMAHESLREPEVIAQRIKLLSQPHISPLTRYTETLSQRTSEVPYFDPLDGGCQAKVLVLLESPAKLASRPRFVSRDNPVPAQRNLKRFLHDAGLPRRHSVLWNVYPWLPEPTHGERRPLTRHDIDRGIGELPALLGLLPELRVIVLAGRTSQRVLPKLERLASPCLILTMPHPSPLAVCVSPDVEAKIVKTLTQAAQVAAQP</sequence>
<dbReference type="Pfam" id="PF03167">
    <property type="entry name" value="UDG"/>
    <property type="match status" value="1"/>
</dbReference>
<evidence type="ECO:0000313" key="2">
    <source>
        <dbReference type="EMBL" id="OXC76549.1"/>
    </source>
</evidence>
<reference evidence="3" key="1">
    <citation type="submission" date="2017-01" db="EMBL/GenBank/DDBJ databases">
        <title>Genome Analysis of Deinococcus marmoris KOPRI26562.</title>
        <authorList>
            <person name="Kim J.H."/>
            <person name="Oh H.-M."/>
        </authorList>
    </citation>
    <scope>NUCLEOTIDE SEQUENCE [LARGE SCALE GENOMIC DNA]</scope>
    <source>
        <strain evidence="3">PAMC 26633</strain>
    </source>
</reference>
<protein>
    <submittedName>
        <fullName evidence="2">Insertion element IS1415 transposase (IstA) and helper protein (IstB)</fullName>
    </submittedName>
</protein>
<dbReference type="SUPFAM" id="SSF52141">
    <property type="entry name" value="Uracil-DNA glycosylase-like"/>
    <property type="match status" value="1"/>
</dbReference>